<evidence type="ECO:0000313" key="2">
    <source>
        <dbReference type="Proteomes" id="UP000009183"/>
    </source>
</evidence>
<gene>
    <name evidence="1" type="ordered locus">VIT_08s0007g01870</name>
</gene>
<dbReference type="EMBL" id="FN595991">
    <property type="protein sequence ID" value="CBI30425.3"/>
    <property type="molecule type" value="Genomic_DNA"/>
</dbReference>
<name>D7THA9_VITVI</name>
<proteinExistence type="predicted"/>
<dbReference type="HOGENOM" id="CLU_3421768_0_0_1"/>
<reference evidence="2" key="1">
    <citation type="journal article" date="2007" name="Nature">
        <title>The grapevine genome sequence suggests ancestral hexaploidization in major angiosperm phyla.</title>
        <authorList>
            <consortium name="The French-Italian Public Consortium for Grapevine Genome Characterization."/>
            <person name="Jaillon O."/>
            <person name="Aury J.-M."/>
            <person name="Noel B."/>
            <person name="Policriti A."/>
            <person name="Clepet C."/>
            <person name="Casagrande A."/>
            <person name="Choisne N."/>
            <person name="Aubourg S."/>
            <person name="Vitulo N."/>
            <person name="Jubin C."/>
            <person name="Vezzi A."/>
            <person name="Legeai F."/>
            <person name="Hugueney P."/>
            <person name="Dasilva C."/>
            <person name="Horner D."/>
            <person name="Mica E."/>
            <person name="Jublot D."/>
            <person name="Poulain J."/>
            <person name="Bruyere C."/>
            <person name="Billault A."/>
            <person name="Segurens B."/>
            <person name="Gouyvenoux M."/>
            <person name="Ugarte E."/>
            <person name="Cattonaro F."/>
            <person name="Anthouard V."/>
            <person name="Vico V."/>
            <person name="Del Fabbro C."/>
            <person name="Alaux M."/>
            <person name="Di Gaspero G."/>
            <person name="Dumas V."/>
            <person name="Felice N."/>
            <person name="Paillard S."/>
            <person name="Juman I."/>
            <person name="Moroldo M."/>
            <person name="Scalabrin S."/>
            <person name="Canaguier A."/>
            <person name="Le Clainche I."/>
            <person name="Malacrida G."/>
            <person name="Durand E."/>
            <person name="Pesole G."/>
            <person name="Laucou V."/>
            <person name="Chatelet P."/>
            <person name="Merdinoglu D."/>
            <person name="Delledonne M."/>
            <person name="Pezzotti M."/>
            <person name="Lecharny A."/>
            <person name="Scarpelli C."/>
            <person name="Artiguenave F."/>
            <person name="Pe M.E."/>
            <person name="Valle G."/>
            <person name="Morgante M."/>
            <person name="Caboche M."/>
            <person name="Adam-Blondon A.-F."/>
            <person name="Weissenbach J."/>
            <person name="Quetier F."/>
            <person name="Wincker P."/>
        </authorList>
    </citation>
    <scope>NUCLEOTIDE SEQUENCE [LARGE SCALE GENOMIC DNA]</scope>
    <source>
        <strain evidence="2">cv. Pinot noir / PN40024</strain>
    </source>
</reference>
<protein>
    <submittedName>
        <fullName evidence="1">Uncharacterized protein</fullName>
    </submittedName>
</protein>
<keyword evidence="2" id="KW-1185">Reference proteome</keyword>
<dbReference type="PaxDb" id="29760-VIT_08s0007g01870.t01"/>
<sequence length="24" mass="3037">MVGWVEFKRTFKEDILLHPKYRGW</sequence>
<organism evidence="1 2">
    <name type="scientific">Vitis vinifera</name>
    <name type="common">Grape</name>
    <dbReference type="NCBI Taxonomy" id="29760"/>
    <lineage>
        <taxon>Eukaryota</taxon>
        <taxon>Viridiplantae</taxon>
        <taxon>Streptophyta</taxon>
        <taxon>Embryophyta</taxon>
        <taxon>Tracheophyta</taxon>
        <taxon>Spermatophyta</taxon>
        <taxon>Magnoliopsida</taxon>
        <taxon>eudicotyledons</taxon>
        <taxon>Gunneridae</taxon>
        <taxon>Pentapetalae</taxon>
        <taxon>rosids</taxon>
        <taxon>Vitales</taxon>
        <taxon>Vitaceae</taxon>
        <taxon>Viteae</taxon>
        <taxon>Vitis</taxon>
    </lineage>
</organism>
<accession>D7THA9</accession>
<dbReference type="InParanoid" id="D7THA9"/>
<dbReference type="Proteomes" id="UP000009183">
    <property type="component" value="Chromosome 8"/>
</dbReference>
<dbReference type="AlphaFoldDB" id="D7THA9"/>
<evidence type="ECO:0000313" key="1">
    <source>
        <dbReference type="EMBL" id="CBI30425.3"/>
    </source>
</evidence>